<evidence type="ECO:0000256" key="1">
    <source>
        <dbReference type="SAM" id="MobiDB-lite"/>
    </source>
</evidence>
<protein>
    <submittedName>
        <fullName evidence="2">Uncharacterized protein</fullName>
    </submittedName>
</protein>
<feature type="compositionally biased region" description="Acidic residues" evidence="1">
    <location>
        <begin position="195"/>
        <end position="213"/>
    </location>
</feature>
<proteinExistence type="predicted"/>
<feature type="region of interest" description="Disordered" evidence="1">
    <location>
        <begin position="170"/>
        <end position="217"/>
    </location>
</feature>
<evidence type="ECO:0000313" key="2">
    <source>
        <dbReference type="EMBL" id="KAF1805952.1"/>
    </source>
</evidence>
<comment type="caution">
    <text evidence="2">The sequence shown here is derived from an EMBL/GenBank/DDBJ whole genome shotgun (WGS) entry which is preliminary data.</text>
</comment>
<feature type="region of interest" description="Disordered" evidence="1">
    <location>
        <begin position="122"/>
        <end position="156"/>
    </location>
</feature>
<dbReference type="AlphaFoldDB" id="A0A8H4F4G5"/>
<organism evidence="2 3">
    <name type="scientific">Mucor circinelloides f. lusitanicus</name>
    <name type="common">Mucor racemosus var. lusitanicus</name>
    <dbReference type="NCBI Taxonomy" id="29924"/>
    <lineage>
        <taxon>Eukaryota</taxon>
        <taxon>Fungi</taxon>
        <taxon>Fungi incertae sedis</taxon>
        <taxon>Mucoromycota</taxon>
        <taxon>Mucoromycotina</taxon>
        <taxon>Mucoromycetes</taxon>
        <taxon>Mucorales</taxon>
        <taxon>Mucorineae</taxon>
        <taxon>Mucoraceae</taxon>
        <taxon>Mucor</taxon>
    </lineage>
</organism>
<dbReference type="Proteomes" id="UP000469890">
    <property type="component" value="Unassembled WGS sequence"/>
</dbReference>
<evidence type="ECO:0000313" key="3">
    <source>
        <dbReference type="Proteomes" id="UP000469890"/>
    </source>
</evidence>
<sequence>MSCQKFVATLHRSGATPTNISATLKEQPCTGSFTKTLGIPCAHFVRQKMLAVQGCLQKQDFSEQWWISVAESQETSSASEEDPFSVENIESMRKMFNSMPTFDQLIVRRRIESIKTGELLYTLQDPQTNQPKYRPRGAGNRKQDRAKSTTQRNSSQFEYVEVKMKKEEALKKRKAGNDDLHTKKKRIKIKKEPLDSGDDEKDVEANTSEDEDGSAMPEDKYGCLLPKRYYDISSDIDFASYDNIANIKIDAFEIFGDQDKFMEVKFAMRDRLVDVKEAYRTSFLLFNVDELERIVSFGSKTVSLATPYSCGSSFWFLAPDCA</sequence>
<feature type="compositionally biased region" description="Basic and acidic residues" evidence="1">
    <location>
        <begin position="170"/>
        <end position="181"/>
    </location>
</feature>
<reference evidence="2 3" key="1">
    <citation type="submission" date="2019-09" db="EMBL/GenBank/DDBJ databases">
        <authorList>
            <consortium name="DOE Joint Genome Institute"/>
            <person name="Mondo S.J."/>
            <person name="Navarro-Mendoza M.I."/>
            <person name="Perez-Arques C."/>
            <person name="Panchal S."/>
            <person name="Nicolas F.E."/>
            <person name="Ganguly P."/>
            <person name="Pangilinan J."/>
            <person name="Grigoriev I."/>
            <person name="Heitman J."/>
            <person name="Sanya K."/>
            <person name="Garre V."/>
        </authorList>
    </citation>
    <scope>NUCLEOTIDE SEQUENCE [LARGE SCALE GENOMIC DNA]</scope>
    <source>
        <strain evidence="2 3">MU402</strain>
    </source>
</reference>
<dbReference type="EMBL" id="JAAECE010000002">
    <property type="protein sequence ID" value="KAF1805952.1"/>
    <property type="molecule type" value="Genomic_DNA"/>
</dbReference>
<gene>
    <name evidence="2" type="ORF">FB192DRAFT_1434283</name>
</gene>
<name>A0A8H4F4G5_MUCCL</name>
<accession>A0A8H4F4G5</accession>